<keyword evidence="3" id="KW-1185">Reference proteome</keyword>
<sequence length="366" mass="41421">MDVQQDQRISKLLPTVKCSDCGVTVEFRKLGEHLCSAPAVPELPAAYKNSNIKIGKEVPGQKIQPNLTPLLVDNNFSYNSTPSPTDSEHSNYSNYSNKFANPTINPEKSKPARSFLQKYQQVTGKPINSPSFQPPLTPSSDRGYSDMPDLQDRQVNNPNGNGVYYKDAGNMMQKNQVYGNGYQNDRERQHVRPYDQGYGKPPFENTKHPYRNVDPYRANQMPPSNNYLNDNMERAQGKYYRNPNDGYTNGDYMRREEPRSRSRSPAPGYDRQNYPQMPPNHPYGAPQPLRQAPYDRYDGQLPYGHDNYRPQNPRMPPPQEKSSDPSFPVRTQSPPSSYVSDNNNGSHKSNTTSFSSTGSSASGKYN</sequence>
<feature type="non-terminal residue" evidence="2">
    <location>
        <position position="366"/>
    </location>
</feature>
<dbReference type="EMBL" id="CAJVPV010040379">
    <property type="protein sequence ID" value="CAG8760161.1"/>
    <property type="molecule type" value="Genomic_DNA"/>
</dbReference>
<evidence type="ECO:0000256" key="1">
    <source>
        <dbReference type="SAM" id="MobiDB-lite"/>
    </source>
</evidence>
<feature type="compositionally biased region" description="Low complexity" evidence="1">
    <location>
        <begin position="349"/>
        <end position="366"/>
    </location>
</feature>
<proteinExistence type="predicted"/>
<feature type="compositionally biased region" description="Polar residues" evidence="1">
    <location>
        <begin position="74"/>
        <end position="106"/>
    </location>
</feature>
<comment type="caution">
    <text evidence="2">The sequence shown here is derived from an EMBL/GenBank/DDBJ whole genome shotgun (WGS) entry which is preliminary data.</text>
</comment>
<reference evidence="2" key="1">
    <citation type="submission" date="2021-06" db="EMBL/GenBank/DDBJ databases">
        <authorList>
            <person name="Kallberg Y."/>
            <person name="Tangrot J."/>
            <person name="Rosling A."/>
        </authorList>
    </citation>
    <scope>NUCLEOTIDE SEQUENCE</scope>
    <source>
        <strain evidence="2">CL551</strain>
    </source>
</reference>
<dbReference type="OrthoDB" id="1112565at2759"/>
<name>A0A9N9J227_9GLOM</name>
<feature type="compositionally biased region" description="Polar residues" evidence="1">
    <location>
        <begin position="329"/>
        <end position="348"/>
    </location>
</feature>
<gene>
    <name evidence="2" type="ORF">AMORRO_LOCUS15856</name>
</gene>
<evidence type="ECO:0000313" key="2">
    <source>
        <dbReference type="EMBL" id="CAG8760161.1"/>
    </source>
</evidence>
<evidence type="ECO:0000313" key="3">
    <source>
        <dbReference type="Proteomes" id="UP000789342"/>
    </source>
</evidence>
<organism evidence="2 3">
    <name type="scientific">Acaulospora morrowiae</name>
    <dbReference type="NCBI Taxonomy" id="94023"/>
    <lineage>
        <taxon>Eukaryota</taxon>
        <taxon>Fungi</taxon>
        <taxon>Fungi incertae sedis</taxon>
        <taxon>Mucoromycota</taxon>
        <taxon>Glomeromycotina</taxon>
        <taxon>Glomeromycetes</taxon>
        <taxon>Diversisporales</taxon>
        <taxon>Acaulosporaceae</taxon>
        <taxon>Acaulospora</taxon>
    </lineage>
</organism>
<dbReference type="AlphaFoldDB" id="A0A9N9J227"/>
<feature type="compositionally biased region" description="Polar residues" evidence="1">
    <location>
        <begin position="117"/>
        <end position="131"/>
    </location>
</feature>
<protein>
    <submittedName>
        <fullName evidence="2">16888_t:CDS:1</fullName>
    </submittedName>
</protein>
<dbReference type="Proteomes" id="UP000789342">
    <property type="component" value="Unassembled WGS sequence"/>
</dbReference>
<accession>A0A9N9J227</accession>
<feature type="region of interest" description="Disordered" evidence="1">
    <location>
        <begin position="74"/>
        <end position="158"/>
    </location>
</feature>
<feature type="region of interest" description="Disordered" evidence="1">
    <location>
        <begin position="192"/>
        <end position="366"/>
    </location>
</feature>